<dbReference type="SMART" id="SM00062">
    <property type="entry name" value="PBPb"/>
    <property type="match status" value="1"/>
</dbReference>
<evidence type="ECO:0000313" key="4">
    <source>
        <dbReference type="EMBL" id="SFI46462.1"/>
    </source>
</evidence>
<protein>
    <submittedName>
        <fullName evidence="4">Amino acid ABC transporter substrate-binding protein, PAAT family</fullName>
    </submittedName>
</protein>
<dbReference type="Proteomes" id="UP000183018">
    <property type="component" value="Unassembled WGS sequence"/>
</dbReference>
<evidence type="ECO:0000259" key="3">
    <source>
        <dbReference type="SMART" id="SM00062"/>
    </source>
</evidence>
<evidence type="ECO:0000256" key="1">
    <source>
        <dbReference type="ARBA" id="ARBA00010333"/>
    </source>
</evidence>
<dbReference type="PANTHER" id="PTHR35936:SF25">
    <property type="entry name" value="ABC TRANSPORTER SUBSTRATE-BINDING PROTEIN"/>
    <property type="match status" value="1"/>
</dbReference>
<evidence type="ECO:0000256" key="2">
    <source>
        <dbReference type="ARBA" id="ARBA00022729"/>
    </source>
</evidence>
<name>A0A1I3IEV5_9GAMM</name>
<dbReference type="InterPro" id="IPR001638">
    <property type="entry name" value="Solute-binding_3/MltF_N"/>
</dbReference>
<feature type="domain" description="Solute-binding protein family 3/N-terminal" evidence="3">
    <location>
        <begin position="67"/>
        <end position="278"/>
    </location>
</feature>
<dbReference type="AlphaFoldDB" id="A0A1I3IEV5"/>
<keyword evidence="5" id="KW-1185">Reference proteome</keyword>
<dbReference type="Pfam" id="PF00497">
    <property type="entry name" value="SBP_bac_3"/>
    <property type="match status" value="1"/>
</dbReference>
<keyword evidence="2" id="KW-0732">Signal</keyword>
<gene>
    <name evidence="4" type="ORF">SAMN05216602_1663</name>
</gene>
<dbReference type="Gene3D" id="3.40.190.10">
    <property type="entry name" value="Periplasmic binding protein-like II"/>
    <property type="match status" value="2"/>
</dbReference>
<reference evidence="5" key="1">
    <citation type="submission" date="2016-10" db="EMBL/GenBank/DDBJ databases">
        <authorList>
            <person name="Varghese N."/>
            <person name="Submissions S."/>
        </authorList>
    </citation>
    <scope>NUCLEOTIDE SEQUENCE [LARGE SCALE GENOMIC DNA]</scope>
    <source>
        <strain evidence="5">LMG 22563</strain>
    </source>
</reference>
<dbReference type="PANTHER" id="PTHR35936">
    <property type="entry name" value="MEMBRANE-BOUND LYTIC MUREIN TRANSGLYCOSYLASE F"/>
    <property type="match status" value="1"/>
</dbReference>
<dbReference type="SUPFAM" id="SSF53850">
    <property type="entry name" value="Periplasmic binding protein-like II"/>
    <property type="match status" value="1"/>
</dbReference>
<sequence length="280" mass="31784">MNCTGYLPLSCLSAIRGARRRDRFLVHLQGLPLLKTWRLWLLSLMLLPWLACAEHLRLVADSWPPFTDQRLPGNGVATELVSTALSRAGYTSDYREVPWQRAVLGVQRGDYDVLITAWYSQEREAFGYFSAPYLVNRIRLVQRKGAAISFSKLSDLYAHEIAVRRGYAYFPAFTADRQLQTVEVSSFENAARMVHRGRVRLALEDEYVARFLFNHALKDIADDLEFLPAPLSENNLHILIRLSHAGHAEIARRFNAAIAAMQADGSYAEIMARYGLQGPR</sequence>
<proteinExistence type="inferred from homology"/>
<dbReference type="STRING" id="289370.SAMN05216602_1663"/>
<comment type="similarity">
    <text evidence="1">Belongs to the bacterial solute-binding protein 3 family.</text>
</comment>
<evidence type="ECO:0000313" key="5">
    <source>
        <dbReference type="Proteomes" id="UP000183018"/>
    </source>
</evidence>
<accession>A0A1I3IEV5</accession>
<organism evidence="4 5">
    <name type="scientific">Phytopseudomonas argentinensis</name>
    <dbReference type="NCBI Taxonomy" id="289370"/>
    <lineage>
        <taxon>Bacteria</taxon>
        <taxon>Pseudomonadati</taxon>
        <taxon>Pseudomonadota</taxon>
        <taxon>Gammaproteobacteria</taxon>
        <taxon>Pseudomonadales</taxon>
        <taxon>Pseudomonadaceae</taxon>
        <taxon>Phytopseudomonas</taxon>
    </lineage>
</organism>
<dbReference type="EMBL" id="FORC01000001">
    <property type="protein sequence ID" value="SFI46462.1"/>
    <property type="molecule type" value="Genomic_DNA"/>
</dbReference>